<reference evidence="3" key="1">
    <citation type="journal article" date="2016" name="Nature">
        <title>Genome evolution in the allotetraploid frog Xenopus laevis.</title>
        <authorList>
            <person name="Session A.M."/>
            <person name="Uno Y."/>
            <person name="Kwon T."/>
            <person name="Chapman J.A."/>
            <person name="Toyoda A."/>
            <person name="Takahashi S."/>
            <person name="Fukui A."/>
            <person name="Hikosaka A."/>
            <person name="Suzuki A."/>
            <person name="Kondo M."/>
            <person name="van Heeringen S.J."/>
            <person name="Quigley I."/>
            <person name="Heinz S."/>
            <person name="Ogino H."/>
            <person name="Ochi H."/>
            <person name="Hellsten U."/>
            <person name="Lyons J.B."/>
            <person name="Simakov O."/>
            <person name="Putnam N."/>
            <person name="Stites J."/>
            <person name="Kuroki Y."/>
            <person name="Tanaka T."/>
            <person name="Michiue T."/>
            <person name="Watanabe M."/>
            <person name="Bogdanovic O."/>
            <person name="Lister R."/>
            <person name="Georgiou G."/>
            <person name="Paranjpe S.S."/>
            <person name="van Kruijsbergen I."/>
            <person name="Shu S."/>
            <person name="Carlson J."/>
            <person name="Kinoshita T."/>
            <person name="Ohta Y."/>
            <person name="Mawaribuchi S."/>
            <person name="Jenkins J."/>
            <person name="Grimwood J."/>
            <person name="Schmutz J."/>
            <person name="Mitros T."/>
            <person name="Mozaffari S.V."/>
            <person name="Suzuki Y."/>
            <person name="Haramoto Y."/>
            <person name="Yamamoto T.S."/>
            <person name="Takagi C."/>
            <person name="Heald R."/>
            <person name="Miller K."/>
            <person name="Haudenschild C."/>
            <person name="Kitzman J."/>
            <person name="Nakayama T."/>
            <person name="Izutsu Y."/>
            <person name="Robert J."/>
            <person name="Fortriede J."/>
            <person name="Burns K."/>
            <person name="Lotay V."/>
            <person name="Karimi K."/>
            <person name="Yasuoka Y."/>
            <person name="Dichmann D.S."/>
            <person name="Flajnik M.F."/>
            <person name="Houston D.W."/>
            <person name="Shendure J."/>
            <person name="DuPasquier L."/>
            <person name="Vize P.D."/>
            <person name="Zorn A.M."/>
            <person name="Ito M."/>
            <person name="Marcotte E.M."/>
            <person name="Wallingford J.B."/>
            <person name="Ito Y."/>
            <person name="Asashima M."/>
            <person name="Ueno N."/>
            <person name="Matsuda Y."/>
            <person name="Veenstra G.J."/>
            <person name="Fujiyama A."/>
            <person name="Harland R.M."/>
            <person name="Taira M."/>
            <person name="Rokhsar D.S."/>
        </authorList>
    </citation>
    <scope>NUCLEOTIDE SEQUENCE [LARGE SCALE GENOMIC DNA]</scope>
    <source>
        <strain evidence="3">J</strain>
    </source>
</reference>
<accession>A0A974HIY0</accession>
<protein>
    <recommendedName>
        <fullName evidence="4">Secreted protein</fullName>
    </recommendedName>
</protein>
<evidence type="ECO:0000256" key="1">
    <source>
        <dbReference type="SAM" id="SignalP"/>
    </source>
</evidence>
<dbReference type="AlphaFoldDB" id="A0A974HIY0"/>
<dbReference type="Proteomes" id="UP000694892">
    <property type="component" value="Chromosome 5L"/>
</dbReference>
<sequence length="67" mass="7619">MVTVGRLSLLNTCFFFFFFFFFLPSRAASGEKKTYCFACSDCVKAAVLVTAWVYSHSKYIAIQVLLL</sequence>
<organism evidence="2 3">
    <name type="scientific">Xenopus laevis</name>
    <name type="common">African clawed frog</name>
    <dbReference type="NCBI Taxonomy" id="8355"/>
    <lineage>
        <taxon>Eukaryota</taxon>
        <taxon>Metazoa</taxon>
        <taxon>Chordata</taxon>
        <taxon>Craniata</taxon>
        <taxon>Vertebrata</taxon>
        <taxon>Euteleostomi</taxon>
        <taxon>Amphibia</taxon>
        <taxon>Batrachia</taxon>
        <taxon>Anura</taxon>
        <taxon>Pipoidea</taxon>
        <taxon>Pipidae</taxon>
        <taxon>Xenopodinae</taxon>
        <taxon>Xenopus</taxon>
        <taxon>Xenopus</taxon>
    </lineage>
</organism>
<evidence type="ECO:0000313" key="3">
    <source>
        <dbReference type="Proteomes" id="UP000694892"/>
    </source>
</evidence>
<gene>
    <name evidence="2" type="ORF">XELAEV_18026629mg</name>
</gene>
<proteinExistence type="predicted"/>
<feature type="chain" id="PRO_5037124063" description="Secreted protein" evidence="1">
    <location>
        <begin position="28"/>
        <end position="67"/>
    </location>
</feature>
<name>A0A974HIY0_XENLA</name>
<dbReference type="EMBL" id="CM004474">
    <property type="protein sequence ID" value="OCT79817.1"/>
    <property type="molecule type" value="Genomic_DNA"/>
</dbReference>
<evidence type="ECO:0000313" key="2">
    <source>
        <dbReference type="EMBL" id="OCT79817.1"/>
    </source>
</evidence>
<keyword evidence="1" id="KW-0732">Signal</keyword>
<evidence type="ECO:0008006" key="4">
    <source>
        <dbReference type="Google" id="ProtNLM"/>
    </source>
</evidence>
<feature type="signal peptide" evidence="1">
    <location>
        <begin position="1"/>
        <end position="27"/>
    </location>
</feature>